<dbReference type="RefSeq" id="WP_133580727.1">
    <property type="nucleotide sequence ID" value="NZ_SNYJ01000009.1"/>
</dbReference>
<name>A0A4R6TYK9_9BACI</name>
<dbReference type="PANTHER" id="PTHR43174">
    <property type="entry name" value="UDP-N-ACETYLGLUCOSAMINE 2-EPIMERASE"/>
    <property type="match status" value="1"/>
</dbReference>
<feature type="domain" description="UDP-N-acetylglucosamine 2-epimerase" evidence="2">
    <location>
        <begin position="26"/>
        <end position="352"/>
    </location>
</feature>
<protein>
    <submittedName>
        <fullName evidence="3">UDP-N-acetylglucosamine 2-epimerase (Non-hydrolysing)/UDP-GlcNAc3NAcA epimerase</fullName>
    </submittedName>
</protein>
<sequence>MKKVVTIIGTRPQLVKAAVVSSALRKKTKEVLVNTGQHYDHNMAGVFFEELGIPAPDYNLNIGSGTHGAQTGAMLTEVEKVLENEQPDGVLVYGDTNSTLAGTLAASKMHIPVFHVEAGLRSYNKEMPEEINRIMTDHVSTLLFAPTETAVINLKDEGISEGVIKTGDVMYDATLRFIQAAERDRSLESFGLTSDQFILATVHRAENTDRPERLAGLFHALNRAETKVVLPLHPRTRKKLQEANLFHLVEHSPTIQLLDPLSYLDMLLLEKHARYIVTDSGGVQKEAYFAQTPCLTVRDETEWGETITAGWNRLVSPIGLDLEAERRQLHPLEGTTTLYGDGHASEHIADHIASELQKEEVGTWAAHS</sequence>
<dbReference type="CDD" id="cd03786">
    <property type="entry name" value="GTB_UDP-GlcNAc_2-Epimerase"/>
    <property type="match status" value="1"/>
</dbReference>
<dbReference type="Gene3D" id="3.40.50.2000">
    <property type="entry name" value="Glycogen Phosphorylase B"/>
    <property type="match status" value="2"/>
</dbReference>
<dbReference type="Proteomes" id="UP000295632">
    <property type="component" value="Unassembled WGS sequence"/>
</dbReference>
<evidence type="ECO:0000256" key="1">
    <source>
        <dbReference type="RuleBase" id="RU003513"/>
    </source>
</evidence>
<accession>A0A4R6TYK9</accession>
<dbReference type="AlphaFoldDB" id="A0A4R6TYK9"/>
<keyword evidence="4" id="KW-1185">Reference proteome</keyword>
<evidence type="ECO:0000313" key="4">
    <source>
        <dbReference type="Proteomes" id="UP000295632"/>
    </source>
</evidence>
<comment type="caution">
    <text evidence="3">The sequence shown here is derived from an EMBL/GenBank/DDBJ whole genome shotgun (WGS) entry which is preliminary data.</text>
</comment>
<dbReference type="Pfam" id="PF02350">
    <property type="entry name" value="Epimerase_2"/>
    <property type="match status" value="1"/>
</dbReference>
<evidence type="ECO:0000313" key="3">
    <source>
        <dbReference type="EMBL" id="TDQ38671.1"/>
    </source>
</evidence>
<dbReference type="InterPro" id="IPR003331">
    <property type="entry name" value="UDP_GlcNAc_Epimerase_2_dom"/>
</dbReference>
<comment type="similarity">
    <text evidence="1">Belongs to the UDP-N-acetylglucosamine 2-epimerase family.</text>
</comment>
<gene>
    <name evidence="3" type="ORF">EV213_10939</name>
</gene>
<reference evidence="3 4" key="1">
    <citation type="submission" date="2019-03" db="EMBL/GenBank/DDBJ databases">
        <title>Genomic Encyclopedia of Type Strains, Phase IV (KMG-IV): sequencing the most valuable type-strain genomes for metagenomic binning, comparative biology and taxonomic classification.</title>
        <authorList>
            <person name="Goeker M."/>
        </authorList>
    </citation>
    <scope>NUCLEOTIDE SEQUENCE [LARGE SCALE GENOMIC DNA]</scope>
    <source>
        <strain evidence="3 4">DSM 28697</strain>
    </source>
</reference>
<dbReference type="InterPro" id="IPR029767">
    <property type="entry name" value="WecB-like"/>
</dbReference>
<dbReference type="GO" id="GO:0016853">
    <property type="term" value="F:isomerase activity"/>
    <property type="evidence" value="ECO:0007669"/>
    <property type="project" value="UniProtKB-KW"/>
</dbReference>
<evidence type="ECO:0000259" key="2">
    <source>
        <dbReference type="Pfam" id="PF02350"/>
    </source>
</evidence>
<organism evidence="3 4">
    <name type="scientific">Aureibacillus halotolerans</name>
    <dbReference type="NCBI Taxonomy" id="1508390"/>
    <lineage>
        <taxon>Bacteria</taxon>
        <taxon>Bacillati</taxon>
        <taxon>Bacillota</taxon>
        <taxon>Bacilli</taxon>
        <taxon>Bacillales</taxon>
        <taxon>Bacillaceae</taxon>
        <taxon>Aureibacillus</taxon>
    </lineage>
</organism>
<proteinExistence type="inferred from homology"/>
<dbReference type="SUPFAM" id="SSF53756">
    <property type="entry name" value="UDP-Glycosyltransferase/glycogen phosphorylase"/>
    <property type="match status" value="1"/>
</dbReference>
<dbReference type="EMBL" id="SNYJ01000009">
    <property type="protein sequence ID" value="TDQ38671.1"/>
    <property type="molecule type" value="Genomic_DNA"/>
</dbReference>
<dbReference type="NCBIfam" id="TIGR00236">
    <property type="entry name" value="wecB"/>
    <property type="match status" value="1"/>
</dbReference>
<dbReference type="OrthoDB" id="9803238at2"/>
<dbReference type="PANTHER" id="PTHR43174:SF1">
    <property type="entry name" value="UDP-N-ACETYLGLUCOSAMINE 2-EPIMERASE"/>
    <property type="match status" value="1"/>
</dbReference>
<keyword evidence="1" id="KW-0413">Isomerase</keyword>